<dbReference type="PROSITE" id="PS51462">
    <property type="entry name" value="NUDIX"/>
    <property type="match status" value="1"/>
</dbReference>
<evidence type="ECO:0000313" key="6">
    <source>
        <dbReference type="EMBL" id="ACL63014.1"/>
    </source>
</evidence>
<protein>
    <submittedName>
        <fullName evidence="6">NUDIX hydrolase</fullName>
    </submittedName>
</protein>
<evidence type="ECO:0000256" key="1">
    <source>
        <dbReference type="ARBA" id="ARBA00001946"/>
    </source>
</evidence>
<dbReference type="AlphaFoldDB" id="B8IWX3"/>
<gene>
    <name evidence="6" type="ordered locus">Mnod_8019</name>
</gene>
<dbReference type="PANTHER" id="PTHR12629:SF0">
    <property type="entry name" value="DIPHOSPHOINOSITOL-POLYPHOSPHATE DIPHOSPHATASE"/>
    <property type="match status" value="1"/>
</dbReference>
<dbReference type="GO" id="GO:0005737">
    <property type="term" value="C:cytoplasm"/>
    <property type="evidence" value="ECO:0007669"/>
    <property type="project" value="TreeGrafter"/>
</dbReference>
<evidence type="ECO:0000256" key="4">
    <source>
        <dbReference type="ARBA" id="ARBA00022842"/>
    </source>
</evidence>
<comment type="cofactor">
    <cofactor evidence="1">
        <name>Mg(2+)</name>
        <dbReference type="ChEBI" id="CHEBI:18420"/>
    </cofactor>
</comment>
<dbReference type="InterPro" id="IPR015797">
    <property type="entry name" value="NUDIX_hydrolase-like_dom_sf"/>
</dbReference>
<evidence type="ECO:0000256" key="2">
    <source>
        <dbReference type="ARBA" id="ARBA00022723"/>
    </source>
</evidence>
<proteinExistence type="predicted"/>
<dbReference type="HOGENOM" id="CLU_1128043_0_0_5"/>
<name>B8IWX3_METNO</name>
<dbReference type="GO" id="GO:0046872">
    <property type="term" value="F:metal ion binding"/>
    <property type="evidence" value="ECO:0007669"/>
    <property type="project" value="UniProtKB-KW"/>
</dbReference>
<evidence type="ECO:0000256" key="3">
    <source>
        <dbReference type="ARBA" id="ARBA00022801"/>
    </source>
</evidence>
<geneLocation type="plasmid" evidence="6 7">
    <name>pMNOD02</name>
</geneLocation>
<dbReference type="InterPro" id="IPR047198">
    <property type="entry name" value="DDP-like_NUDIX"/>
</dbReference>
<accession>B8IWX3</accession>
<organism evidence="6 7">
    <name type="scientific">Methylobacterium nodulans (strain LMG 21967 / CNCM I-2342 / ORS 2060)</name>
    <dbReference type="NCBI Taxonomy" id="460265"/>
    <lineage>
        <taxon>Bacteria</taxon>
        <taxon>Pseudomonadati</taxon>
        <taxon>Pseudomonadota</taxon>
        <taxon>Alphaproteobacteria</taxon>
        <taxon>Hyphomicrobiales</taxon>
        <taxon>Methylobacteriaceae</taxon>
        <taxon>Methylobacterium</taxon>
    </lineage>
</organism>
<dbReference type="PANTHER" id="PTHR12629">
    <property type="entry name" value="DIPHOSPHOINOSITOL POLYPHOSPHATE PHOSPHOHYDROLASE"/>
    <property type="match status" value="1"/>
</dbReference>
<dbReference type="CDD" id="cd04666">
    <property type="entry name" value="NUDIX_DIPP2_like_Nudt4"/>
    <property type="match status" value="1"/>
</dbReference>
<dbReference type="GO" id="GO:0016462">
    <property type="term" value="F:pyrophosphatase activity"/>
    <property type="evidence" value="ECO:0007669"/>
    <property type="project" value="InterPro"/>
</dbReference>
<dbReference type="EMBL" id="CP001351">
    <property type="protein sequence ID" value="ACL63014.1"/>
    <property type="molecule type" value="Genomic_DNA"/>
</dbReference>
<keyword evidence="2" id="KW-0479">Metal-binding</keyword>
<dbReference type="Proteomes" id="UP000008207">
    <property type="component" value="Plasmid pMNOD02"/>
</dbReference>
<dbReference type="SUPFAM" id="SSF55811">
    <property type="entry name" value="Nudix"/>
    <property type="match status" value="1"/>
</dbReference>
<sequence>MPKSKKPQVKLKKKPQAKAAVKKALFPKLLKQVAALPIRLTQDIGLEVLLVTSRETKRWVVPKGWPMKGMKGHEAAAIEAREEAGVIGRISKKPAGYYTYDKRQPDGRTDPCRVAVYVLTVTEQLETWREKGQREMQWVGSEAATVLLQEPELASLIRDLARPATWPGTAPSLARKARAGPVVENKIVDARVEISVVKSGKTLSSEVVISPSKTDMATAVARLCLKVQETQSGPLWPFQVVVREAD</sequence>
<dbReference type="KEGG" id="mno:Mnod_8019"/>
<feature type="domain" description="Nudix hydrolase" evidence="5">
    <location>
        <begin position="29"/>
        <end position="161"/>
    </location>
</feature>
<reference evidence="7" key="1">
    <citation type="submission" date="2009-01" db="EMBL/GenBank/DDBJ databases">
        <title>Complete sequence of plasmid 2 of Methylobacterium nodulans ORS 2060.</title>
        <authorList>
            <consortium name="US DOE Joint Genome Institute"/>
            <person name="Lucas S."/>
            <person name="Copeland A."/>
            <person name="Lapidus A."/>
            <person name="Glavina del Rio T."/>
            <person name="Dalin E."/>
            <person name="Tice H."/>
            <person name="Bruce D."/>
            <person name="Goodwin L."/>
            <person name="Pitluck S."/>
            <person name="Sims D."/>
            <person name="Brettin T."/>
            <person name="Detter J.C."/>
            <person name="Han C."/>
            <person name="Larimer F."/>
            <person name="Land M."/>
            <person name="Hauser L."/>
            <person name="Kyrpides N."/>
            <person name="Ivanova N."/>
            <person name="Marx C.J."/>
            <person name="Richardson P."/>
        </authorList>
    </citation>
    <scope>NUCLEOTIDE SEQUENCE [LARGE SCALE GENOMIC DNA]</scope>
    <source>
        <strain evidence="7">LMG 21967 / CNCM I-2342 / ORS 2060</strain>
        <plasmid evidence="7">Plasmid pMNOD02</plasmid>
    </source>
</reference>
<dbReference type="Pfam" id="PF00293">
    <property type="entry name" value="NUDIX"/>
    <property type="match status" value="1"/>
</dbReference>
<keyword evidence="3 6" id="KW-0378">Hydrolase</keyword>
<dbReference type="Gene3D" id="3.90.79.10">
    <property type="entry name" value="Nucleoside Triphosphate Pyrophosphohydrolase"/>
    <property type="match status" value="1"/>
</dbReference>
<keyword evidence="4" id="KW-0460">Magnesium</keyword>
<dbReference type="InterPro" id="IPR000086">
    <property type="entry name" value="NUDIX_hydrolase_dom"/>
</dbReference>
<evidence type="ECO:0000259" key="5">
    <source>
        <dbReference type="PROSITE" id="PS51462"/>
    </source>
</evidence>
<keyword evidence="6" id="KW-0614">Plasmid</keyword>
<keyword evidence="7" id="KW-1185">Reference proteome</keyword>
<evidence type="ECO:0000313" key="7">
    <source>
        <dbReference type="Proteomes" id="UP000008207"/>
    </source>
</evidence>